<proteinExistence type="predicted"/>
<accession>A0ABT4W1K1</accession>
<protein>
    <submittedName>
        <fullName evidence="1">DUF1636 family protein</fullName>
    </submittedName>
</protein>
<dbReference type="Pfam" id="PF07845">
    <property type="entry name" value="DUF1636"/>
    <property type="match status" value="1"/>
</dbReference>
<keyword evidence="2" id="KW-1185">Reference proteome</keyword>
<reference evidence="1 2" key="1">
    <citation type="submission" date="2023-01" db="EMBL/GenBank/DDBJ databases">
        <authorList>
            <person name="Yoon J.-W."/>
        </authorList>
    </citation>
    <scope>NUCLEOTIDE SEQUENCE [LARGE SCALE GENOMIC DNA]</scope>
    <source>
        <strain evidence="1 2">KMU-50</strain>
    </source>
</reference>
<dbReference type="RefSeq" id="WP_271053315.1">
    <property type="nucleotide sequence ID" value="NZ_JAQIIO010000002.1"/>
</dbReference>
<gene>
    <name evidence="1" type="ORF">O2N63_05965</name>
</gene>
<comment type="caution">
    <text evidence="1">The sequence shown here is derived from an EMBL/GenBank/DDBJ whole genome shotgun (WGS) entry which is preliminary data.</text>
</comment>
<evidence type="ECO:0000313" key="2">
    <source>
        <dbReference type="Proteomes" id="UP001528040"/>
    </source>
</evidence>
<evidence type="ECO:0000313" key="1">
    <source>
        <dbReference type="EMBL" id="MDA5093633.1"/>
    </source>
</evidence>
<dbReference type="Proteomes" id="UP001528040">
    <property type="component" value="Unassembled WGS sequence"/>
</dbReference>
<sequence length="143" mass="15020">MNRTSDQTVGPTTSQGTPRATQHLLLCTTCPHKGIACQAGFAMMAQLQRSITDAGSSIQDEFEISGYVELGDCDRKCLLAYHATPNSTYLFGDVEEDEDIGALVAYADTNKAALNRGDHPSAPAPLLRAPGSVMAMGTGSALA</sequence>
<dbReference type="EMBL" id="JAQIIO010000002">
    <property type="protein sequence ID" value="MDA5093633.1"/>
    <property type="molecule type" value="Genomic_DNA"/>
</dbReference>
<organism evidence="1 2">
    <name type="scientific">Aliiroseovarius salicola</name>
    <dbReference type="NCBI Taxonomy" id="3009082"/>
    <lineage>
        <taxon>Bacteria</taxon>
        <taxon>Pseudomonadati</taxon>
        <taxon>Pseudomonadota</taxon>
        <taxon>Alphaproteobacteria</taxon>
        <taxon>Rhodobacterales</taxon>
        <taxon>Paracoccaceae</taxon>
        <taxon>Aliiroseovarius</taxon>
    </lineage>
</organism>
<name>A0ABT4W1K1_9RHOB</name>
<dbReference type="InterPro" id="IPR012863">
    <property type="entry name" value="DUF1636"/>
</dbReference>